<gene>
    <name evidence="2" type="ORF">CRG98_019577</name>
</gene>
<organism evidence="2 3">
    <name type="scientific">Punica granatum</name>
    <name type="common">Pomegranate</name>
    <dbReference type="NCBI Taxonomy" id="22663"/>
    <lineage>
        <taxon>Eukaryota</taxon>
        <taxon>Viridiplantae</taxon>
        <taxon>Streptophyta</taxon>
        <taxon>Embryophyta</taxon>
        <taxon>Tracheophyta</taxon>
        <taxon>Spermatophyta</taxon>
        <taxon>Magnoliopsida</taxon>
        <taxon>eudicotyledons</taxon>
        <taxon>Gunneridae</taxon>
        <taxon>Pentapetalae</taxon>
        <taxon>rosids</taxon>
        <taxon>malvids</taxon>
        <taxon>Myrtales</taxon>
        <taxon>Lythraceae</taxon>
        <taxon>Punica</taxon>
    </lineage>
</organism>
<protein>
    <submittedName>
        <fullName evidence="2">Uncharacterized protein</fullName>
    </submittedName>
</protein>
<keyword evidence="3" id="KW-1185">Reference proteome</keyword>
<dbReference type="EMBL" id="PGOL01001198">
    <property type="protein sequence ID" value="PKI60027.1"/>
    <property type="molecule type" value="Genomic_DNA"/>
</dbReference>
<accession>A0A2I0JUN3</accession>
<reference evidence="2 3" key="1">
    <citation type="submission" date="2017-11" db="EMBL/GenBank/DDBJ databases">
        <title>De-novo sequencing of pomegranate (Punica granatum L.) genome.</title>
        <authorList>
            <person name="Akparov Z."/>
            <person name="Amiraslanov A."/>
            <person name="Hajiyeva S."/>
            <person name="Abbasov M."/>
            <person name="Kaur K."/>
            <person name="Hamwieh A."/>
            <person name="Solovyev V."/>
            <person name="Salamov A."/>
            <person name="Braich B."/>
            <person name="Kosarev P."/>
            <person name="Mahmoud A."/>
            <person name="Hajiyev E."/>
            <person name="Babayeva S."/>
            <person name="Izzatullayeva V."/>
            <person name="Mammadov A."/>
            <person name="Mammadov A."/>
            <person name="Sharifova S."/>
            <person name="Ojaghi J."/>
            <person name="Eynullazada K."/>
            <person name="Bayramov B."/>
            <person name="Abdulazimova A."/>
            <person name="Shahmuradov I."/>
        </authorList>
    </citation>
    <scope>NUCLEOTIDE SEQUENCE [LARGE SCALE GENOMIC DNA]</scope>
    <source>
        <strain evidence="3">cv. AG2017</strain>
        <tissue evidence="2">Leaf</tissue>
    </source>
</reference>
<sequence>MAQMGFHKSWDNVRESGDSVERLEECSGARVCTFEELGARGVRLECTGGAREASDGGQTHAREGRRAGAHGRPRAAGPRVRVCATTGVLFTREHVLHPKSPK</sequence>
<proteinExistence type="predicted"/>
<comment type="caution">
    <text evidence="2">The sequence shown here is derived from an EMBL/GenBank/DDBJ whole genome shotgun (WGS) entry which is preliminary data.</text>
</comment>
<feature type="region of interest" description="Disordered" evidence="1">
    <location>
        <begin position="49"/>
        <end position="78"/>
    </location>
</feature>
<evidence type="ECO:0000313" key="2">
    <source>
        <dbReference type="EMBL" id="PKI60027.1"/>
    </source>
</evidence>
<name>A0A2I0JUN3_PUNGR</name>
<evidence type="ECO:0000256" key="1">
    <source>
        <dbReference type="SAM" id="MobiDB-lite"/>
    </source>
</evidence>
<evidence type="ECO:0000313" key="3">
    <source>
        <dbReference type="Proteomes" id="UP000233551"/>
    </source>
</evidence>
<dbReference type="AlphaFoldDB" id="A0A2I0JUN3"/>
<dbReference type="Proteomes" id="UP000233551">
    <property type="component" value="Unassembled WGS sequence"/>
</dbReference>